<protein>
    <submittedName>
        <fullName evidence="2">Uncharacterized protein</fullName>
    </submittedName>
</protein>
<evidence type="ECO:0000313" key="2">
    <source>
        <dbReference type="EMBL" id="SCB53512.1"/>
    </source>
</evidence>
<feature type="region of interest" description="Disordered" evidence="1">
    <location>
        <begin position="1"/>
        <end position="77"/>
    </location>
</feature>
<sequence>METLARVIPGRLAEPNPESRDSPVRSCAPEVWSFGPSRNDEATYRASGLEFDGSGGGGRRGGGGMRQAPALRPAISQ</sequence>
<feature type="compositionally biased region" description="Gly residues" evidence="1">
    <location>
        <begin position="53"/>
        <end position="65"/>
    </location>
</feature>
<dbReference type="AlphaFoldDB" id="A0A1C3XMI5"/>
<name>A0A1C3XMI5_9BRAD</name>
<gene>
    <name evidence="2" type="ORF">GA0061098_1019123</name>
</gene>
<organism evidence="2 3">
    <name type="scientific">Bradyrhizobium shewense</name>
    <dbReference type="NCBI Taxonomy" id="1761772"/>
    <lineage>
        <taxon>Bacteria</taxon>
        <taxon>Pseudomonadati</taxon>
        <taxon>Pseudomonadota</taxon>
        <taxon>Alphaproteobacteria</taxon>
        <taxon>Hyphomicrobiales</taxon>
        <taxon>Nitrobacteraceae</taxon>
        <taxon>Bradyrhizobium</taxon>
    </lineage>
</organism>
<proteinExistence type="predicted"/>
<evidence type="ECO:0000256" key="1">
    <source>
        <dbReference type="SAM" id="MobiDB-lite"/>
    </source>
</evidence>
<dbReference type="EMBL" id="FMAI01000019">
    <property type="protein sequence ID" value="SCB53512.1"/>
    <property type="molecule type" value="Genomic_DNA"/>
</dbReference>
<evidence type="ECO:0000313" key="3">
    <source>
        <dbReference type="Proteomes" id="UP000199184"/>
    </source>
</evidence>
<keyword evidence="3" id="KW-1185">Reference proteome</keyword>
<dbReference type="Proteomes" id="UP000199184">
    <property type="component" value="Unassembled WGS sequence"/>
</dbReference>
<reference evidence="3" key="1">
    <citation type="submission" date="2016-08" db="EMBL/GenBank/DDBJ databases">
        <authorList>
            <person name="Varghese N."/>
            <person name="Submissions Spin"/>
        </authorList>
    </citation>
    <scope>NUCLEOTIDE SEQUENCE [LARGE SCALE GENOMIC DNA]</scope>
    <source>
        <strain evidence="3">ERR11</strain>
    </source>
</reference>
<accession>A0A1C3XMI5</accession>